<reference evidence="5 6" key="1">
    <citation type="submission" date="2023-08" db="EMBL/GenBank/DDBJ databases">
        <title>Functional and genomic diversity of the sorghum phyllosphere microbiome.</title>
        <authorList>
            <person name="Shade A."/>
        </authorList>
    </citation>
    <scope>NUCLEOTIDE SEQUENCE [LARGE SCALE GENOMIC DNA]</scope>
    <source>
        <strain evidence="5 6">SORGH_AS_0335</strain>
    </source>
</reference>
<dbReference type="CDD" id="cd09020">
    <property type="entry name" value="D-hex-6-P-epi_like"/>
    <property type="match status" value="1"/>
</dbReference>
<evidence type="ECO:0000313" key="6">
    <source>
        <dbReference type="Proteomes" id="UP001267710"/>
    </source>
</evidence>
<dbReference type="Proteomes" id="UP001267710">
    <property type="component" value="Unassembled WGS sequence"/>
</dbReference>
<organism evidence="5 6">
    <name type="scientific">Paracidovorax wautersii</name>
    <dbReference type="NCBI Taxonomy" id="1177982"/>
    <lineage>
        <taxon>Bacteria</taxon>
        <taxon>Pseudomonadati</taxon>
        <taxon>Pseudomonadota</taxon>
        <taxon>Betaproteobacteria</taxon>
        <taxon>Burkholderiales</taxon>
        <taxon>Comamonadaceae</taxon>
        <taxon>Paracidovorax</taxon>
    </lineage>
</organism>
<dbReference type="PIRSF" id="PIRSF016020">
    <property type="entry name" value="PHexose_mutarotase"/>
    <property type="match status" value="1"/>
</dbReference>
<dbReference type="InterPro" id="IPR011013">
    <property type="entry name" value="Gal_mutarotase_sf_dom"/>
</dbReference>
<dbReference type="PANTHER" id="PTHR11122">
    <property type="entry name" value="APOSPORY-ASSOCIATED PROTEIN C-RELATED"/>
    <property type="match status" value="1"/>
</dbReference>
<evidence type="ECO:0000256" key="2">
    <source>
        <dbReference type="ARBA" id="ARBA00005866"/>
    </source>
</evidence>
<dbReference type="InterPro" id="IPR014718">
    <property type="entry name" value="GH-type_carb-bd"/>
</dbReference>
<comment type="catalytic activity">
    <reaction evidence="1">
        <text>alpha-D-glucose 6-phosphate = beta-D-glucose 6-phosphate</text>
        <dbReference type="Rhea" id="RHEA:16249"/>
        <dbReference type="ChEBI" id="CHEBI:58225"/>
        <dbReference type="ChEBI" id="CHEBI:58247"/>
        <dbReference type="EC" id="5.1.3.15"/>
    </reaction>
</comment>
<keyword evidence="3 4" id="KW-0413">Isomerase</keyword>
<accession>A0ABU1I870</accession>
<evidence type="ECO:0000256" key="4">
    <source>
        <dbReference type="PIRNR" id="PIRNR016020"/>
    </source>
</evidence>
<dbReference type="RefSeq" id="WP_405043007.1">
    <property type="nucleotide sequence ID" value="NZ_JAVIZX010000001.1"/>
</dbReference>
<dbReference type="PANTHER" id="PTHR11122:SF13">
    <property type="entry name" value="GLUCOSE-6-PHOSPHATE 1-EPIMERASE"/>
    <property type="match status" value="1"/>
</dbReference>
<dbReference type="Pfam" id="PF01263">
    <property type="entry name" value="Aldose_epim"/>
    <property type="match status" value="1"/>
</dbReference>
<dbReference type="GO" id="GO:0047938">
    <property type="term" value="F:glucose-6-phosphate 1-epimerase activity"/>
    <property type="evidence" value="ECO:0007669"/>
    <property type="project" value="UniProtKB-EC"/>
</dbReference>
<name>A0ABU1I870_9BURK</name>
<dbReference type="InterPro" id="IPR008183">
    <property type="entry name" value="Aldose_1/G6P_1-epimerase"/>
</dbReference>
<comment type="caution">
    <text evidence="5">The sequence shown here is derived from an EMBL/GenBank/DDBJ whole genome shotgun (WGS) entry which is preliminary data.</text>
</comment>
<dbReference type="InterPro" id="IPR025532">
    <property type="entry name" value="G6P_1-epimerase"/>
</dbReference>
<dbReference type="EMBL" id="JAVIZX010000001">
    <property type="protein sequence ID" value="MDR6212593.1"/>
    <property type="molecule type" value="Genomic_DNA"/>
</dbReference>
<gene>
    <name evidence="5" type="ORF">QE399_000282</name>
</gene>
<dbReference type="SUPFAM" id="SSF74650">
    <property type="entry name" value="Galactose mutarotase-like"/>
    <property type="match status" value="1"/>
</dbReference>
<evidence type="ECO:0000256" key="3">
    <source>
        <dbReference type="ARBA" id="ARBA00023235"/>
    </source>
</evidence>
<comment type="similarity">
    <text evidence="2 4">Belongs to the glucose-6-phosphate 1-epimerase family.</text>
</comment>
<protein>
    <recommendedName>
        <fullName evidence="4">Putative glucose-6-phosphate 1-epimerase</fullName>
        <ecNumber evidence="4">5.1.3.15</ecNumber>
    </recommendedName>
</protein>
<sequence>MPDPLSLPPSVRSIPFHGQPAWQMALPTGDTVIVAEQGAQVLSWTTADGAERFFLSPRSLFDGHSAVRGGVPVCFPQFNQRGPLPKHGFARNLPWRLEGGEEGEQGATLRLLLEDSEATRRWWPEHAFAARLAVTLGAGTLRLELSVHNPGPTTWDFTAALHGYLHVDDIGGTRLDGLDGQARWDTVADVRDVQHGPVTFAGEYDSVFAAAPAPLQLHQAGGGRLSIAQSPEWGNTVVWNPGATLCAALPDMPADGYRQMLCVEAACIDEPVPMAPGARWSGWQQLQVL</sequence>
<proteinExistence type="inferred from homology"/>
<dbReference type="EC" id="5.1.3.15" evidence="4"/>
<evidence type="ECO:0000313" key="5">
    <source>
        <dbReference type="EMBL" id="MDR6212593.1"/>
    </source>
</evidence>
<dbReference type="Gene3D" id="2.70.98.10">
    <property type="match status" value="1"/>
</dbReference>
<evidence type="ECO:0000256" key="1">
    <source>
        <dbReference type="ARBA" id="ARBA00001096"/>
    </source>
</evidence>
<keyword evidence="6" id="KW-1185">Reference proteome</keyword>